<accession>A0ABR3JYV9</accession>
<dbReference type="PANTHER" id="PTHR34883:SF15">
    <property type="entry name" value="EXTRACELLULAR SERINE-RICH PROTEIN"/>
    <property type="match status" value="1"/>
</dbReference>
<evidence type="ECO:0000313" key="1">
    <source>
        <dbReference type="EMBL" id="KAL0960473.1"/>
    </source>
</evidence>
<name>A0ABR3JYV9_9AGAR</name>
<dbReference type="CDD" id="cd00920">
    <property type="entry name" value="Cupredoxin"/>
    <property type="match status" value="1"/>
</dbReference>
<proteinExistence type="predicted"/>
<dbReference type="PANTHER" id="PTHR34883">
    <property type="entry name" value="SERINE-RICH PROTEIN, PUTATIVE-RELATED-RELATED"/>
    <property type="match status" value="1"/>
</dbReference>
<dbReference type="InterPro" id="IPR052953">
    <property type="entry name" value="Ser-rich/MCO-related"/>
</dbReference>
<keyword evidence="2" id="KW-1185">Reference proteome</keyword>
<dbReference type="EMBL" id="JASNQZ010000001">
    <property type="protein sequence ID" value="KAL0960473.1"/>
    <property type="molecule type" value="Genomic_DNA"/>
</dbReference>
<reference evidence="2" key="1">
    <citation type="submission" date="2024-06" db="EMBL/GenBank/DDBJ databases">
        <title>Multi-omics analyses provide insights into the biosynthesis of the anticancer antibiotic pleurotin in Hohenbuehelia grisea.</title>
        <authorList>
            <person name="Weaver J.A."/>
            <person name="Alberti F."/>
        </authorList>
    </citation>
    <scope>NUCLEOTIDE SEQUENCE [LARGE SCALE GENOMIC DNA]</scope>
    <source>
        <strain evidence="2">T-177</strain>
    </source>
</reference>
<protein>
    <recommendedName>
        <fullName evidence="3">DUF11 domain-containing protein</fullName>
    </recommendedName>
</protein>
<sequence>MALHCAKRIKARNTRLLNAINPLRVDSTNLTMRFTSVFSVALAFAPALTYAADWAVSVGANNAFAFSPTEVHPAVGDTITFTFLTRNHSATTTTFETPCPPPDGGVPGGFDTGFFNAVGGATPSTTVTITDTAPHWVACRQAAGAHCRLGMTLAINPTADQTYAQFLFNAQHS</sequence>
<dbReference type="SUPFAM" id="SSF49503">
    <property type="entry name" value="Cupredoxins"/>
    <property type="match status" value="1"/>
</dbReference>
<dbReference type="InterPro" id="IPR008972">
    <property type="entry name" value="Cupredoxin"/>
</dbReference>
<evidence type="ECO:0000313" key="2">
    <source>
        <dbReference type="Proteomes" id="UP001556367"/>
    </source>
</evidence>
<comment type="caution">
    <text evidence="1">The sequence shown here is derived from an EMBL/GenBank/DDBJ whole genome shotgun (WGS) entry which is preliminary data.</text>
</comment>
<evidence type="ECO:0008006" key="3">
    <source>
        <dbReference type="Google" id="ProtNLM"/>
    </source>
</evidence>
<organism evidence="1 2">
    <name type="scientific">Hohenbuehelia grisea</name>
    <dbReference type="NCBI Taxonomy" id="104357"/>
    <lineage>
        <taxon>Eukaryota</taxon>
        <taxon>Fungi</taxon>
        <taxon>Dikarya</taxon>
        <taxon>Basidiomycota</taxon>
        <taxon>Agaricomycotina</taxon>
        <taxon>Agaricomycetes</taxon>
        <taxon>Agaricomycetidae</taxon>
        <taxon>Agaricales</taxon>
        <taxon>Pleurotineae</taxon>
        <taxon>Pleurotaceae</taxon>
        <taxon>Hohenbuehelia</taxon>
    </lineage>
</organism>
<dbReference type="Proteomes" id="UP001556367">
    <property type="component" value="Unassembled WGS sequence"/>
</dbReference>
<gene>
    <name evidence="1" type="ORF">HGRIS_005515</name>
</gene>
<dbReference type="Gene3D" id="2.60.40.420">
    <property type="entry name" value="Cupredoxins - blue copper proteins"/>
    <property type="match status" value="1"/>
</dbReference>